<proteinExistence type="predicted"/>
<keyword evidence="2" id="KW-1185">Reference proteome</keyword>
<sequence>MQMLFHPKRLMFTLAQVWIIRIPHFSQVVILLCEQPYEPAGESILFPRKCGAKLLFITLVEAVSPPHAAVNQPNVAIIEPILCNHPKQSCDESTWRLFEVQVSSLVLVIDPVGVKLKNEVLLRVVRTVNAFKEWQVVIDV</sequence>
<organism evidence="1 2">
    <name type="scientific">Clonostachys rosea f. rosea IK726</name>
    <dbReference type="NCBI Taxonomy" id="1349383"/>
    <lineage>
        <taxon>Eukaryota</taxon>
        <taxon>Fungi</taxon>
        <taxon>Dikarya</taxon>
        <taxon>Ascomycota</taxon>
        <taxon>Pezizomycotina</taxon>
        <taxon>Sordariomycetes</taxon>
        <taxon>Hypocreomycetidae</taxon>
        <taxon>Hypocreales</taxon>
        <taxon>Bionectriaceae</taxon>
        <taxon>Clonostachys</taxon>
    </lineage>
</organism>
<dbReference type="Proteomes" id="UP000836387">
    <property type="component" value="Unassembled WGS sequence"/>
</dbReference>
<comment type="caution">
    <text evidence="1">The sequence shown here is derived from an EMBL/GenBank/DDBJ whole genome shotgun (WGS) entry which is preliminary data.</text>
</comment>
<protein>
    <submittedName>
        <fullName evidence="1">Uncharacterized protein</fullName>
    </submittedName>
</protein>
<name>A0ACA9ULE5_BIOOC</name>
<reference evidence="1" key="2">
    <citation type="submission" date="2021-10" db="EMBL/GenBank/DDBJ databases">
        <authorList>
            <person name="Piombo E."/>
        </authorList>
    </citation>
    <scope>NUCLEOTIDE SEQUENCE</scope>
</reference>
<accession>A0ACA9ULE5</accession>
<evidence type="ECO:0000313" key="1">
    <source>
        <dbReference type="EMBL" id="CAG9954241.1"/>
    </source>
</evidence>
<gene>
    <name evidence="1" type="ORF">CRV2_00014835</name>
</gene>
<reference evidence="1" key="1">
    <citation type="submission" date="2020-04" db="EMBL/GenBank/DDBJ databases">
        <authorList>
            <person name="Broberg M."/>
        </authorList>
    </citation>
    <scope>NUCLEOTIDE SEQUENCE</scope>
</reference>
<evidence type="ECO:0000313" key="2">
    <source>
        <dbReference type="Proteomes" id="UP000836387"/>
    </source>
</evidence>
<dbReference type="EMBL" id="CADEHS020000564">
    <property type="protein sequence ID" value="CAG9954241.1"/>
    <property type="molecule type" value="Genomic_DNA"/>
</dbReference>